<keyword evidence="2" id="KW-0813">Transport</keyword>
<feature type="transmembrane region" description="Helical" evidence="7">
    <location>
        <begin position="386"/>
        <end position="404"/>
    </location>
</feature>
<evidence type="ECO:0000256" key="2">
    <source>
        <dbReference type="ARBA" id="ARBA00022448"/>
    </source>
</evidence>
<accession>A0ABX1AGH4</accession>
<dbReference type="InterPro" id="IPR020846">
    <property type="entry name" value="MFS_dom"/>
</dbReference>
<evidence type="ECO:0000256" key="3">
    <source>
        <dbReference type="ARBA" id="ARBA00022475"/>
    </source>
</evidence>
<feature type="transmembrane region" description="Helical" evidence="7">
    <location>
        <begin position="359"/>
        <end position="380"/>
    </location>
</feature>
<dbReference type="Pfam" id="PF07690">
    <property type="entry name" value="MFS_1"/>
    <property type="match status" value="1"/>
</dbReference>
<dbReference type="InterPro" id="IPR036259">
    <property type="entry name" value="MFS_trans_sf"/>
</dbReference>
<dbReference type="InterPro" id="IPR050171">
    <property type="entry name" value="MFS_Transporters"/>
</dbReference>
<feature type="transmembrane region" description="Helical" evidence="7">
    <location>
        <begin position="221"/>
        <end position="243"/>
    </location>
</feature>
<feature type="transmembrane region" description="Helical" evidence="7">
    <location>
        <begin position="320"/>
        <end position="338"/>
    </location>
</feature>
<feature type="domain" description="Major facilitator superfamily (MFS) profile" evidence="8">
    <location>
        <begin position="1"/>
        <end position="408"/>
    </location>
</feature>
<evidence type="ECO:0000259" key="8">
    <source>
        <dbReference type="PROSITE" id="PS50850"/>
    </source>
</evidence>
<gene>
    <name evidence="9" type="ORF">HCJ92_08075</name>
</gene>
<dbReference type="SUPFAM" id="SSF103473">
    <property type="entry name" value="MFS general substrate transporter"/>
    <property type="match status" value="1"/>
</dbReference>
<feature type="transmembrane region" description="Helical" evidence="7">
    <location>
        <begin position="103"/>
        <end position="128"/>
    </location>
</feature>
<feature type="transmembrane region" description="Helical" evidence="7">
    <location>
        <begin position="166"/>
        <end position="186"/>
    </location>
</feature>
<keyword evidence="5 7" id="KW-1133">Transmembrane helix</keyword>
<feature type="transmembrane region" description="Helical" evidence="7">
    <location>
        <begin position="38"/>
        <end position="62"/>
    </location>
</feature>
<dbReference type="InterPro" id="IPR011701">
    <property type="entry name" value="MFS"/>
</dbReference>
<feature type="transmembrane region" description="Helical" evidence="7">
    <location>
        <begin position="74"/>
        <end position="97"/>
    </location>
</feature>
<feature type="transmembrane region" description="Helical" evidence="7">
    <location>
        <begin position="263"/>
        <end position="284"/>
    </location>
</feature>
<evidence type="ECO:0000313" key="9">
    <source>
        <dbReference type="EMBL" id="NJP66248.1"/>
    </source>
</evidence>
<keyword evidence="4 7" id="KW-0812">Transmembrane</keyword>
<dbReference type="RefSeq" id="WP_167932771.1">
    <property type="nucleotide sequence ID" value="NZ_JAAVJB010000042.1"/>
</dbReference>
<comment type="subcellular location">
    <subcellularLocation>
        <location evidence="1">Cell membrane</location>
        <topology evidence="1">Multi-pass membrane protein</topology>
    </subcellularLocation>
</comment>
<feature type="transmembrane region" description="Helical" evidence="7">
    <location>
        <begin position="296"/>
        <end position="314"/>
    </location>
</feature>
<dbReference type="EMBL" id="JAAVJB010000042">
    <property type="protein sequence ID" value="NJP66248.1"/>
    <property type="molecule type" value="Genomic_DNA"/>
</dbReference>
<proteinExistence type="predicted"/>
<dbReference type="Gene3D" id="1.20.1250.20">
    <property type="entry name" value="MFS general substrate transporter like domains"/>
    <property type="match status" value="1"/>
</dbReference>
<keyword evidence="6 7" id="KW-0472">Membrane</keyword>
<keyword evidence="3" id="KW-1003">Cell membrane</keyword>
<comment type="caution">
    <text evidence="9">The sequence shown here is derived from an EMBL/GenBank/DDBJ whole genome shotgun (WGS) entry which is preliminary data.</text>
</comment>
<sequence>MVFRELHPNIRLRIGIGFVQRLLGVMLMPLMTIRLADLYGAATAGALVLTVAVAGILANLLGGHLADVRGRKPLLLAGEAGATVTFVALALAASGWWDSAVAVYLFFLLNIALSQLATPAAEAMIIDVSTPENRTLVYTINYWATNLAFTIGAMLGGFLYRDYFPHLLAGAAFLSLATSLVTLWFITESAPEGGSGNERGPRALLLGYRTVARDRVFHKMFFAAVLITVVEMQIGYYIAVRLAEDFPRQSLVSFGDWALSVDGVSMMGILRAVNAALVVLLILVSGKLLGNLSDRLRLFVGLGMFTAGYMVWAVSNDGRVLLLAAAVLTLGEIASVPVRQTLLANHIPADSRTRYMAVYTFNARAGLMIAALCVTLGAVVPPVVMSVIFGVCGGLAALLYHLVLRDAARAEKTRQSAEALGSDERSDA</sequence>
<protein>
    <submittedName>
        <fullName evidence="9">MFS transporter</fullName>
    </submittedName>
</protein>
<name>A0ABX1AGH4_9ACTN</name>
<keyword evidence="10" id="KW-1185">Reference proteome</keyword>
<evidence type="ECO:0000256" key="4">
    <source>
        <dbReference type="ARBA" id="ARBA00022692"/>
    </source>
</evidence>
<evidence type="ECO:0000313" key="10">
    <source>
        <dbReference type="Proteomes" id="UP000746503"/>
    </source>
</evidence>
<dbReference type="PANTHER" id="PTHR23517:SF3">
    <property type="entry name" value="INTEGRAL MEMBRANE TRANSPORT PROTEIN"/>
    <property type="match status" value="1"/>
</dbReference>
<feature type="transmembrane region" description="Helical" evidence="7">
    <location>
        <begin position="12"/>
        <end position="32"/>
    </location>
</feature>
<dbReference type="PANTHER" id="PTHR23517">
    <property type="entry name" value="RESISTANCE PROTEIN MDTM, PUTATIVE-RELATED-RELATED"/>
    <property type="match status" value="1"/>
</dbReference>
<evidence type="ECO:0000256" key="6">
    <source>
        <dbReference type="ARBA" id="ARBA00023136"/>
    </source>
</evidence>
<reference evidence="9 10" key="1">
    <citation type="submission" date="2020-03" db="EMBL/GenBank/DDBJ databases">
        <title>Draft genome of Streptomyces sp. ventii, isolated from the Axial Seamount in the Pacific Ocean, and resequencing of the two type strains Streptomyces lonarensis strain NCL 716 and Streptomyces bohaiensis strain 11A07.</title>
        <authorList>
            <person name="Loughran R.M."/>
            <person name="Pfannmuller K.M."/>
            <person name="Wasson B.J."/>
            <person name="Deadmond M.C."/>
            <person name="Paddock B.E."/>
            <person name="Koyack M.J."/>
            <person name="Gallegos D.A."/>
            <person name="Mitchell E.A."/>
            <person name="Ushijima B."/>
            <person name="Saw J.H."/>
            <person name="Mcphail K.L."/>
            <person name="Videau P."/>
        </authorList>
    </citation>
    <scope>NUCLEOTIDE SEQUENCE [LARGE SCALE GENOMIC DNA]</scope>
    <source>
        <strain evidence="10">5675061</strain>
    </source>
</reference>
<evidence type="ECO:0000256" key="1">
    <source>
        <dbReference type="ARBA" id="ARBA00004651"/>
    </source>
</evidence>
<dbReference type="Proteomes" id="UP000746503">
    <property type="component" value="Unassembled WGS sequence"/>
</dbReference>
<evidence type="ECO:0000256" key="7">
    <source>
        <dbReference type="SAM" id="Phobius"/>
    </source>
</evidence>
<feature type="transmembrane region" description="Helical" evidence="7">
    <location>
        <begin position="140"/>
        <end position="160"/>
    </location>
</feature>
<dbReference type="PROSITE" id="PS50850">
    <property type="entry name" value="MFS"/>
    <property type="match status" value="1"/>
</dbReference>
<organism evidence="9 10">
    <name type="scientific">Streptomyces spiramenti</name>
    <dbReference type="NCBI Taxonomy" id="2720606"/>
    <lineage>
        <taxon>Bacteria</taxon>
        <taxon>Bacillati</taxon>
        <taxon>Actinomycetota</taxon>
        <taxon>Actinomycetes</taxon>
        <taxon>Kitasatosporales</taxon>
        <taxon>Streptomycetaceae</taxon>
        <taxon>Streptomyces</taxon>
    </lineage>
</organism>
<evidence type="ECO:0000256" key="5">
    <source>
        <dbReference type="ARBA" id="ARBA00022989"/>
    </source>
</evidence>